<feature type="binding site" evidence="6">
    <location>
        <position position="150"/>
    </location>
    <ligand>
        <name>Mg(2+)</name>
        <dbReference type="ChEBI" id="CHEBI:18420"/>
    </ligand>
</feature>
<proteinExistence type="inferred from homology"/>
<dbReference type="PANTHER" id="PTHR32308">
    <property type="entry name" value="LYASE BETA SUBUNIT, PUTATIVE (AFU_ORTHOLOGUE AFUA_4G13030)-RELATED"/>
    <property type="match status" value="1"/>
</dbReference>
<evidence type="ECO:0000256" key="6">
    <source>
        <dbReference type="PIRSR" id="PIRSR015582-2"/>
    </source>
</evidence>
<comment type="similarity">
    <text evidence="2">Belongs to the HpcH/HpaI aldolase family.</text>
</comment>
<accession>A0A974S3I2</accession>
<gene>
    <name evidence="8" type="ORF">H5J25_14030</name>
</gene>
<keyword evidence="4 6" id="KW-0460">Magnesium</keyword>
<evidence type="ECO:0000259" key="7">
    <source>
        <dbReference type="Pfam" id="PF03328"/>
    </source>
</evidence>
<comment type="cofactor">
    <cofactor evidence="1">
        <name>Mg(2+)</name>
        <dbReference type="ChEBI" id="CHEBI:18420"/>
    </cofactor>
</comment>
<dbReference type="SUPFAM" id="SSF51621">
    <property type="entry name" value="Phosphoenolpyruvate/pyruvate domain"/>
    <property type="match status" value="1"/>
</dbReference>
<protein>
    <submittedName>
        <fullName evidence="8">CoA ester lyase</fullName>
    </submittedName>
</protein>
<dbReference type="GO" id="GO:0016829">
    <property type="term" value="F:lyase activity"/>
    <property type="evidence" value="ECO:0007669"/>
    <property type="project" value="UniProtKB-KW"/>
</dbReference>
<evidence type="ECO:0000256" key="5">
    <source>
        <dbReference type="PIRSR" id="PIRSR015582-1"/>
    </source>
</evidence>
<feature type="binding site" evidence="5">
    <location>
        <position position="121"/>
    </location>
    <ligand>
        <name>substrate</name>
    </ligand>
</feature>
<evidence type="ECO:0000256" key="3">
    <source>
        <dbReference type="ARBA" id="ARBA00022723"/>
    </source>
</evidence>
<evidence type="ECO:0000313" key="8">
    <source>
        <dbReference type="EMBL" id="QQV76558.1"/>
    </source>
</evidence>
<sequence length="276" mass="28524">MTARPRRSALFMPASNARAIEKAKGLDCDVVILDLEDAVAPELKAEARAAAVAAVATGGFGTRELVVRVNGLDTEWGADDCAAIARAAPDAILLPKISTPADLAIARAEVGRTVPLWAMIETCTAVIHIGALTGAAAEFGLSCLIAGTNDLAKEMRCRPDAARTALVPALATIVMAGRSNGLVVLDGVCNILDDGPVLADECGQGAMLGFDGKTLIHPAQIAAANRAFGASDAERAWAEAVIAAFAQPENADRGAIRVNGEMVERLHLAQAERILG</sequence>
<keyword evidence="3 6" id="KW-0479">Metal-binding</keyword>
<dbReference type="EMBL" id="CP061035">
    <property type="protein sequence ID" value="QQV76558.1"/>
    <property type="molecule type" value="Genomic_DNA"/>
</dbReference>
<dbReference type="GO" id="GO:0006107">
    <property type="term" value="P:oxaloacetate metabolic process"/>
    <property type="evidence" value="ECO:0007669"/>
    <property type="project" value="TreeGrafter"/>
</dbReference>
<dbReference type="PANTHER" id="PTHR32308:SF10">
    <property type="entry name" value="CITRATE LYASE SUBUNIT BETA"/>
    <property type="match status" value="1"/>
</dbReference>
<keyword evidence="8" id="KW-0456">Lyase</keyword>
<dbReference type="PIRSF" id="PIRSF015582">
    <property type="entry name" value="Cit_lyase_B"/>
    <property type="match status" value="1"/>
</dbReference>
<evidence type="ECO:0000313" key="9">
    <source>
        <dbReference type="Proteomes" id="UP000595894"/>
    </source>
</evidence>
<dbReference type="InterPro" id="IPR011206">
    <property type="entry name" value="Citrate_lyase_beta/mcl1/mcl2"/>
</dbReference>
<dbReference type="Gene3D" id="3.20.20.60">
    <property type="entry name" value="Phosphoenolpyruvate-binding domains"/>
    <property type="match status" value="1"/>
</dbReference>
<feature type="domain" description="HpcH/HpaI aldolase/citrate lyase" evidence="7">
    <location>
        <begin position="7"/>
        <end position="218"/>
    </location>
</feature>
<dbReference type="KEGG" id="sari:H5J25_14030"/>
<name>A0A974S3I2_9SPHN</name>
<feature type="binding site" evidence="5">
    <location>
        <position position="68"/>
    </location>
    <ligand>
        <name>substrate</name>
    </ligand>
</feature>
<evidence type="ECO:0000256" key="4">
    <source>
        <dbReference type="ARBA" id="ARBA00022842"/>
    </source>
</evidence>
<dbReference type="Proteomes" id="UP000595894">
    <property type="component" value="Chromosome"/>
</dbReference>
<dbReference type="Pfam" id="PF03328">
    <property type="entry name" value="HpcH_HpaI"/>
    <property type="match status" value="1"/>
</dbReference>
<keyword evidence="9" id="KW-1185">Reference proteome</keyword>
<dbReference type="InterPro" id="IPR005000">
    <property type="entry name" value="Aldolase/citrate-lyase_domain"/>
</dbReference>
<dbReference type="InterPro" id="IPR040442">
    <property type="entry name" value="Pyrv_kinase-like_dom_sf"/>
</dbReference>
<organism evidence="8 9">
    <name type="scientific">Sphingomonas aliaeris</name>
    <dbReference type="NCBI Taxonomy" id="2759526"/>
    <lineage>
        <taxon>Bacteria</taxon>
        <taxon>Pseudomonadati</taxon>
        <taxon>Pseudomonadota</taxon>
        <taxon>Alphaproteobacteria</taxon>
        <taxon>Sphingomonadales</taxon>
        <taxon>Sphingomonadaceae</taxon>
        <taxon>Sphingomonas</taxon>
    </lineage>
</organism>
<evidence type="ECO:0000256" key="2">
    <source>
        <dbReference type="ARBA" id="ARBA00005568"/>
    </source>
</evidence>
<dbReference type="GO" id="GO:0000287">
    <property type="term" value="F:magnesium ion binding"/>
    <property type="evidence" value="ECO:0007669"/>
    <property type="project" value="TreeGrafter"/>
</dbReference>
<dbReference type="AlphaFoldDB" id="A0A974S3I2"/>
<dbReference type="InterPro" id="IPR015813">
    <property type="entry name" value="Pyrv/PenolPyrv_kinase-like_dom"/>
</dbReference>
<feature type="binding site" evidence="6">
    <location>
        <position position="121"/>
    </location>
    <ligand>
        <name>Mg(2+)</name>
        <dbReference type="ChEBI" id="CHEBI:18420"/>
    </ligand>
</feature>
<reference evidence="9" key="1">
    <citation type="submission" date="2020-09" db="EMBL/GenBank/DDBJ databases">
        <title>Sphingomonas sp., a new species isolated from pork steak.</title>
        <authorList>
            <person name="Heidler von Heilborn D."/>
        </authorList>
    </citation>
    <scope>NUCLEOTIDE SEQUENCE [LARGE SCALE GENOMIC DNA]</scope>
</reference>
<dbReference type="RefSeq" id="WP_202091993.1">
    <property type="nucleotide sequence ID" value="NZ_CP061035.1"/>
</dbReference>
<evidence type="ECO:0000256" key="1">
    <source>
        <dbReference type="ARBA" id="ARBA00001946"/>
    </source>
</evidence>